<feature type="transmembrane region" description="Helical" evidence="7">
    <location>
        <begin position="538"/>
        <end position="558"/>
    </location>
</feature>
<keyword evidence="4 7" id="KW-0812">Transmembrane</keyword>
<evidence type="ECO:0000256" key="3">
    <source>
        <dbReference type="ARBA" id="ARBA00022475"/>
    </source>
</evidence>
<feature type="transmembrane region" description="Helical" evidence="7">
    <location>
        <begin position="20"/>
        <end position="53"/>
    </location>
</feature>
<dbReference type="InterPro" id="IPR011701">
    <property type="entry name" value="MFS"/>
</dbReference>
<keyword evidence="2" id="KW-0813">Transport</keyword>
<feature type="domain" description="Major facilitator superfamily (MFS) profile" evidence="8">
    <location>
        <begin position="24"/>
        <end position="499"/>
    </location>
</feature>
<dbReference type="Proteomes" id="UP001235064">
    <property type="component" value="Unassembled WGS sequence"/>
</dbReference>
<feature type="transmembrane region" description="Helical" evidence="7">
    <location>
        <begin position="295"/>
        <end position="323"/>
    </location>
</feature>
<dbReference type="PANTHER" id="PTHR42718">
    <property type="entry name" value="MAJOR FACILITATOR SUPERFAMILY MULTIDRUG TRANSPORTER MFSC"/>
    <property type="match status" value="1"/>
</dbReference>
<keyword evidence="10" id="KW-1185">Reference proteome</keyword>
<reference evidence="9 10" key="1">
    <citation type="submission" date="2023-06" db="EMBL/GenBank/DDBJ databases">
        <title>Microbacterium sp. nov., isolated from a waste landfill.</title>
        <authorList>
            <person name="Wen W."/>
        </authorList>
    </citation>
    <scope>NUCLEOTIDE SEQUENCE [LARGE SCALE GENOMIC DNA]</scope>
    <source>
        <strain evidence="9 10">ASV49</strain>
    </source>
</reference>
<evidence type="ECO:0000313" key="10">
    <source>
        <dbReference type="Proteomes" id="UP001235064"/>
    </source>
</evidence>
<dbReference type="Pfam" id="PF07690">
    <property type="entry name" value="MFS_1"/>
    <property type="match status" value="2"/>
</dbReference>
<evidence type="ECO:0000256" key="4">
    <source>
        <dbReference type="ARBA" id="ARBA00022692"/>
    </source>
</evidence>
<evidence type="ECO:0000256" key="7">
    <source>
        <dbReference type="SAM" id="Phobius"/>
    </source>
</evidence>
<dbReference type="PANTHER" id="PTHR42718:SF46">
    <property type="entry name" value="BLR6921 PROTEIN"/>
    <property type="match status" value="1"/>
</dbReference>
<gene>
    <name evidence="9" type="ORF">QSV35_03480</name>
</gene>
<name>A0ABT7MV99_9MICO</name>
<feature type="transmembrane region" description="Helical" evidence="7">
    <location>
        <begin position="220"/>
        <end position="242"/>
    </location>
</feature>
<feature type="transmembrane region" description="Helical" evidence="7">
    <location>
        <begin position="188"/>
        <end position="208"/>
    </location>
</feature>
<evidence type="ECO:0000256" key="1">
    <source>
        <dbReference type="ARBA" id="ARBA00004651"/>
    </source>
</evidence>
<evidence type="ECO:0000256" key="5">
    <source>
        <dbReference type="ARBA" id="ARBA00022989"/>
    </source>
</evidence>
<accession>A0ABT7MV99</accession>
<evidence type="ECO:0000256" key="2">
    <source>
        <dbReference type="ARBA" id="ARBA00022448"/>
    </source>
</evidence>
<dbReference type="PROSITE" id="PS50850">
    <property type="entry name" value="MFS"/>
    <property type="match status" value="1"/>
</dbReference>
<dbReference type="RefSeq" id="WP_286286735.1">
    <property type="nucleotide sequence ID" value="NZ_JASXSZ010000001.1"/>
</dbReference>
<keyword evidence="5 7" id="KW-1133">Transmembrane helix</keyword>
<evidence type="ECO:0000259" key="8">
    <source>
        <dbReference type="PROSITE" id="PS50850"/>
    </source>
</evidence>
<dbReference type="SUPFAM" id="SSF103473">
    <property type="entry name" value="MFS general substrate transporter"/>
    <property type="match status" value="2"/>
</dbReference>
<comment type="subcellular location">
    <subcellularLocation>
        <location evidence="1">Cell membrane</location>
        <topology evidence="1">Multi-pass membrane protein</topology>
    </subcellularLocation>
</comment>
<dbReference type="InterPro" id="IPR036259">
    <property type="entry name" value="MFS_trans_sf"/>
</dbReference>
<dbReference type="EMBL" id="JASXSZ010000001">
    <property type="protein sequence ID" value="MDL9978382.1"/>
    <property type="molecule type" value="Genomic_DNA"/>
</dbReference>
<keyword evidence="6 7" id="KW-0472">Membrane</keyword>
<evidence type="ECO:0000256" key="6">
    <source>
        <dbReference type="ARBA" id="ARBA00023136"/>
    </source>
</evidence>
<feature type="transmembrane region" description="Helical" evidence="7">
    <location>
        <begin position="254"/>
        <end position="274"/>
    </location>
</feature>
<feature type="transmembrane region" description="Helical" evidence="7">
    <location>
        <begin position="444"/>
        <end position="464"/>
    </location>
</feature>
<keyword evidence="3" id="KW-1003">Cell membrane</keyword>
<feature type="transmembrane region" description="Helical" evidence="7">
    <location>
        <begin position="160"/>
        <end position="182"/>
    </location>
</feature>
<dbReference type="CDD" id="cd17321">
    <property type="entry name" value="MFS_MMR_MDR_like"/>
    <property type="match status" value="1"/>
</dbReference>
<feature type="transmembrane region" description="Helical" evidence="7">
    <location>
        <begin position="65"/>
        <end position="84"/>
    </location>
</feature>
<comment type="caution">
    <text evidence="9">The sequence shown here is derived from an EMBL/GenBank/DDBJ whole genome shotgun (WGS) entry which is preliminary data.</text>
</comment>
<feature type="transmembrane region" description="Helical" evidence="7">
    <location>
        <begin position="96"/>
        <end position="113"/>
    </location>
</feature>
<protein>
    <submittedName>
        <fullName evidence="9">MFS transporter</fullName>
    </submittedName>
</protein>
<evidence type="ECO:0000313" key="9">
    <source>
        <dbReference type="EMBL" id="MDL9978382.1"/>
    </source>
</evidence>
<dbReference type="Gene3D" id="1.20.1250.20">
    <property type="entry name" value="MFS general substrate transporter like domains"/>
    <property type="match status" value="2"/>
</dbReference>
<feature type="transmembrane region" description="Helical" evidence="7">
    <location>
        <begin position="391"/>
        <end position="410"/>
    </location>
</feature>
<feature type="transmembrane region" description="Helical" evidence="7">
    <location>
        <begin position="125"/>
        <end position="148"/>
    </location>
</feature>
<organism evidence="9 10">
    <name type="scientific">Microbacterium candidum</name>
    <dbReference type="NCBI Taxonomy" id="3041922"/>
    <lineage>
        <taxon>Bacteria</taxon>
        <taxon>Bacillati</taxon>
        <taxon>Actinomycetota</taxon>
        <taxon>Actinomycetes</taxon>
        <taxon>Micrococcales</taxon>
        <taxon>Microbacteriaceae</taxon>
        <taxon>Microbacterium</taxon>
    </lineage>
</organism>
<feature type="transmembrane region" description="Helical" evidence="7">
    <location>
        <begin position="366"/>
        <end position="385"/>
    </location>
</feature>
<dbReference type="InterPro" id="IPR020846">
    <property type="entry name" value="MFS_dom"/>
</dbReference>
<proteinExistence type="predicted"/>
<feature type="transmembrane region" description="Helical" evidence="7">
    <location>
        <begin position="335"/>
        <end position="354"/>
    </location>
</feature>
<sequence>MSRTATAPDRSMFRHDHPHYRWVALSNTTLGMLMATINASIVIISLPAIFQGIRLDPLQEGNVGYLLWMLMGYMLVTAVLVVTFGRLGDLYGRVRIYNLGFVVFTGGSIALAFDPFTGAAGADWLIIWRFVQGIGGAMLFANSTAILTDAFPAHRRGMALGINQVAAIAGSFIGLIVGGLLAVVDWRAVFFVSVPIGIIGTIWSYISLKEVGTRNPGKLDWPGNITFAIGLTALLTAITYGIQPYGGSTTGWGNPWVIAGIVGGILLLVVFVAIELRSESPMFNMRLFKIRAFAMANLAGLLAAVGRGGLQFMLIIWLQGIWLPLHGYSYADTPLWAGIYMLPITIGFLIAGPISGTLSDRYGARLFATVGLLIVTATFFLLLLIPVNFEYWQFAIITGLSGIGSGMFGAPNRTAIMNSVPANQRGAASGMAGTVQNAGTSLSIGLFFSLLIAGLAASLPSALYDGLTAHGVPSVAAQKIAGLPPVGSVFAAFLGYNPIQSLLGPSGVLAALPHAQAATLIGKTFFPELIAQAFHDGLVVVFTAAGLMSLVGAIASFSRGRHVRHTERKHPVPEPATEAR</sequence>